<evidence type="ECO:0000313" key="4">
    <source>
        <dbReference type="EMBL" id="SVA36348.1"/>
    </source>
</evidence>
<dbReference type="InterPro" id="IPR035068">
    <property type="entry name" value="TldD/PmbA_N"/>
</dbReference>
<feature type="domain" description="Metalloprotease TldD/E central" evidence="3">
    <location>
        <begin position="116"/>
        <end position="223"/>
    </location>
</feature>
<dbReference type="EMBL" id="UINC01008066">
    <property type="protein sequence ID" value="SVA36348.1"/>
    <property type="molecule type" value="Genomic_DNA"/>
</dbReference>
<sequence>MHSNNLQKQAEMALKHAIDMGADQASVRFSYGEGFSVTAQNGTIETVEDYKDQSFTVTVFLQKSIGSANSNNMDELSIKTTVDKAFSLSSLTASDDCNGLADKERMANKAIDLDLYHPWDLGIDNAKQIAIECEEAALESDNRVVNSEGATVGSYITKSLFANSHGFIGSSEATGHTISCAAIAEHNGSMEMDYDYSSARHHEDLMEHKIIGQRAGLRAVEHLGARKIKTQKASVIFSPRISGSLVSHIMNAISGSSLYRKSSFLLNAKDKQICPDFITIKEEPHLKRGFSSSYFDAEGVQTKPRNIVEDGVLKGYLLSSYSARRLGMETSGNAGGHHNLILEPTDEHDMESMIKNMKSGFLITGLIGYGVNMVNGDYSRGANGYWVENGEIAYPVSEVTVAGNLKDMLMQITSVGNDPEKNGSIYSGSILMDNLMIAGE</sequence>
<dbReference type="PANTHER" id="PTHR43421">
    <property type="entry name" value="METALLOPROTEASE PMBA"/>
    <property type="match status" value="1"/>
</dbReference>
<dbReference type="Gene3D" id="3.30.2290.10">
    <property type="entry name" value="PmbA/TldD superfamily"/>
    <property type="match status" value="1"/>
</dbReference>
<evidence type="ECO:0000259" key="1">
    <source>
        <dbReference type="Pfam" id="PF01523"/>
    </source>
</evidence>
<organism evidence="4">
    <name type="scientific">marine metagenome</name>
    <dbReference type="NCBI Taxonomy" id="408172"/>
    <lineage>
        <taxon>unclassified sequences</taxon>
        <taxon>metagenomes</taxon>
        <taxon>ecological metagenomes</taxon>
    </lineage>
</organism>
<dbReference type="Pfam" id="PF19289">
    <property type="entry name" value="PmbA_TldD_3rd"/>
    <property type="match status" value="1"/>
</dbReference>
<dbReference type="GO" id="GO:0006508">
    <property type="term" value="P:proteolysis"/>
    <property type="evidence" value="ECO:0007669"/>
    <property type="project" value="InterPro"/>
</dbReference>
<dbReference type="Pfam" id="PF19290">
    <property type="entry name" value="PmbA_TldD_2nd"/>
    <property type="match status" value="1"/>
</dbReference>
<dbReference type="PANTHER" id="PTHR43421:SF1">
    <property type="entry name" value="METALLOPROTEASE PMBA"/>
    <property type="match status" value="1"/>
</dbReference>
<evidence type="ECO:0000259" key="3">
    <source>
        <dbReference type="Pfam" id="PF19290"/>
    </source>
</evidence>
<dbReference type="NCBIfam" id="NF008268">
    <property type="entry name" value="PRK11040.1"/>
    <property type="match status" value="1"/>
</dbReference>
<dbReference type="Pfam" id="PF01523">
    <property type="entry name" value="PmbA_TldD_1st"/>
    <property type="match status" value="1"/>
</dbReference>
<dbReference type="InterPro" id="IPR045570">
    <property type="entry name" value="Metalloprtase-TldD/E_cen_dom"/>
</dbReference>
<dbReference type="SUPFAM" id="SSF111283">
    <property type="entry name" value="Putative modulator of DNA gyrase, PmbA/TldD"/>
    <property type="match status" value="1"/>
</dbReference>
<dbReference type="GO" id="GO:0008237">
    <property type="term" value="F:metallopeptidase activity"/>
    <property type="evidence" value="ECO:0007669"/>
    <property type="project" value="InterPro"/>
</dbReference>
<dbReference type="InterPro" id="IPR002510">
    <property type="entry name" value="Metalloprtase-TldD/E_N"/>
</dbReference>
<dbReference type="GO" id="GO:0005829">
    <property type="term" value="C:cytosol"/>
    <property type="evidence" value="ECO:0007669"/>
    <property type="project" value="TreeGrafter"/>
</dbReference>
<evidence type="ECO:0008006" key="5">
    <source>
        <dbReference type="Google" id="ProtNLM"/>
    </source>
</evidence>
<accession>A0A381V9C8</accession>
<reference evidence="4" key="1">
    <citation type="submission" date="2018-05" db="EMBL/GenBank/DDBJ databases">
        <authorList>
            <person name="Lanie J.A."/>
            <person name="Ng W.-L."/>
            <person name="Kazmierczak K.M."/>
            <person name="Andrzejewski T.M."/>
            <person name="Davidsen T.M."/>
            <person name="Wayne K.J."/>
            <person name="Tettelin H."/>
            <person name="Glass J.I."/>
            <person name="Rusch D."/>
            <person name="Podicherti R."/>
            <person name="Tsui H.-C.T."/>
            <person name="Winkler M.E."/>
        </authorList>
    </citation>
    <scope>NUCLEOTIDE SEQUENCE</scope>
</reference>
<feature type="domain" description="Metalloprotease TldD/E C-terminal" evidence="2">
    <location>
        <begin position="230"/>
        <end position="439"/>
    </location>
</feature>
<name>A0A381V9C8_9ZZZZ</name>
<feature type="domain" description="Metalloprotease TldD/E N-terminal" evidence="1">
    <location>
        <begin position="25"/>
        <end position="88"/>
    </location>
</feature>
<dbReference type="InterPro" id="IPR045569">
    <property type="entry name" value="Metalloprtase-TldD/E_C"/>
</dbReference>
<gene>
    <name evidence="4" type="ORF">METZ01_LOCUS89202</name>
</gene>
<protein>
    <recommendedName>
        <fullName evidence="5">Metalloprotease PmbA</fullName>
    </recommendedName>
</protein>
<proteinExistence type="predicted"/>
<dbReference type="InterPro" id="IPR047657">
    <property type="entry name" value="PmbA"/>
</dbReference>
<dbReference type="AlphaFoldDB" id="A0A381V9C8"/>
<evidence type="ECO:0000259" key="2">
    <source>
        <dbReference type="Pfam" id="PF19289"/>
    </source>
</evidence>
<dbReference type="InterPro" id="IPR036059">
    <property type="entry name" value="TldD/PmbA_sf"/>
</dbReference>